<reference evidence="1" key="1">
    <citation type="journal article" date="2014" name="Front. Microbiol.">
        <title>High frequency of phylogenetically diverse reductive dehalogenase-homologous genes in deep subseafloor sedimentary metagenomes.</title>
        <authorList>
            <person name="Kawai M."/>
            <person name="Futagami T."/>
            <person name="Toyoda A."/>
            <person name="Takaki Y."/>
            <person name="Nishi S."/>
            <person name="Hori S."/>
            <person name="Arai W."/>
            <person name="Tsubouchi T."/>
            <person name="Morono Y."/>
            <person name="Uchiyama I."/>
            <person name="Ito T."/>
            <person name="Fujiyama A."/>
            <person name="Inagaki F."/>
            <person name="Takami H."/>
        </authorList>
    </citation>
    <scope>NUCLEOTIDE SEQUENCE</scope>
    <source>
        <strain evidence="1">Expedition CK06-06</strain>
    </source>
</reference>
<dbReference type="EMBL" id="BARS01004414">
    <property type="protein sequence ID" value="GAF77855.1"/>
    <property type="molecule type" value="Genomic_DNA"/>
</dbReference>
<protein>
    <submittedName>
        <fullName evidence="1">Uncharacterized protein</fullName>
    </submittedName>
</protein>
<comment type="caution">
    <text evidence="1">The sequence shown here is derived from an EMBL/GenBank/DDBJ whole genome shotgun (WGS) entry which is preliminary data.</text>
</comment>
<name>X0TP02_9ZZZZ</name>
<organism evidence="1">
    <name type="scientific">marine sediment metagenome</name>
    <dbReference type="NCBI Taxonomy" id="412755"/>
    <lineage>
        <taxon>unclassified sequences</taxon>
        <taxon>metagenomes</taxon>
        <taxon>ecological metagenomes</taxon>
    </lineage>
</organism>
<gene>
    <name evidence="1" type="ORF">S01H1_08626</name>
</gene>
<evidence type="ECO:0000313" key="1">
    <source>
        <dbReference type="EMBL" id="GAF77855.1"/>
    </source>
</evidence>
<accession>X0TP02</accession>
<proteinExistence type="predicted"/>
<sequence>MGYEDEMKVLRDEENELWTGFRARARELFEQYYPKLTDDEIRYALENHGFHAEWEVQILTAFYRTTSYRTVKKETGYEQSIIRSLLLRALKKLTEDSPLHTALTMAYQQRNIREKPFA</sequence>
<dbReference type="AlphaFoldDB" id="X0TP02"/>